<feature type="region of interest" description="Disordered" evidence="3">
    <location>
        <begin position="538"/>
        <end position="651"/>
    </location>
</feature>
<feature type="region of interest" description="Disordered" evidence="3">
    <location>
        <begin position="1"/>
        <end position="69"/>
    </location>
</feature>
<dbReference type="OrthoDB" id="10254377at2759"/>
<dbReference type="PANTHER" id="PTHR23113">
    <property type="entry name" value="GUANINE NUCLEOTIDE EXCHANGE FACTOR"/>
    <property type="match status" value="1"/>
</dbReference>
<evidence type="ECO:0000313" key="6">
    <source>
        <dbReference type="EMBL" id="KAE8145057.1"/>
    </source>
</evidence>
<dbReference type="PROSITE" id="PS50212">
    <property type="entry name" value="RASGEF_NTER"/>
    <property type="match status" value="1"/>
</dbReference>
<feature type="region of interest" description="Disordered" evidence="3">
    <location>
        <begin position="89"/>
        <end position="117"/>
    </location>
</feature>
<feature type="region of interest" description="Disordered" evidence="3">
    <location>
        <begin position="1113"/>
        <end position="1275"/>
    </location>
</feature>
<feature type="compositionally biased region" description="Basic and acidic residues" evidence="3">
    <location>
        <begin position="58"/>
        <end position="69"/>
    </location>
</feature>
<dbReference type="InterPro" id="IPR008937">
    <property type="entry name" value="Ras-like_GEF"/>
</dbReference>
<evidence type="ECO:0000256" key="1">
    <source>
        <dbReference type="ARBA" id="ARBA00022658"/>
    </source>
</evidence>
<organism evidence="6 7">
    <name type="scientific">Aspergillus avenaceus</name>
    <dbReference type="NCBI Taxonomy" id="36643"/>
    <lineage>
        <taxon>Eukaryota</taxon>
        <taxon>Fungi</taxon>
        <taxon>Dikarya</taxon>
        <taxon>Ascomycota</taxon>
        <taxon>Pezizomycotina</taxon>
        <taxon>Eurotiomycetes</taxon>
        <taxon>Eurotiomycetidae</taxon>
        <taxon>Eurotiales</taxon>
        <taxon>Aspergillaceae</taxon>
        <taxon>Aspergillus</taxon>
        <taxon>Aspergillus subgen. Circumdati</taxon>
    </lineage>
</organism>
<dbReference type="GO" id="GO:0005886">
    <property type="term" value="C:plasma membrane"/>
    <property type="evidence" value="ECO:0007669"/>
    <property type="project" value="TreeGrafter"/>
</dbReference>
<dbReference type="PROSITE" id="PS50009">
    <property type="entry name" value="RASGEF_CAT"/>
    <property type="match status" value="1"/>
</dbReference>
<feature type="compositionally biased region" description="Polar residues" evidence="3">
    <location>
        <begin position="985"/>
        <end position="995"/>
    </location>
</feature>
<sequence length="1648" mass="183010">MESTSLEGFARKPSHAQDRSLSSFPERNSNPNAQSSADGQNAASGLRRAHTVAQGRNVGERTKAGVRTARERMATSFLRVKDSHELLRKRSSKRLDAPSLPHDTPASAREPNHFTVGNVGQNGKIFLRPIRNLSLRETRSQPFTASVDQHQDEHPQLRERGGHAGDGPSRWSNSQLSELRPELIPEETGDGQSARAESVQPGQYHPPRRLRQRARSFSTISEQGSIFRAGTNQEFRIFIDRPDDRSKSADGSIRPSLETSIPHYPLDLPYYSPGRSTPLQSSFYSRASLSDNFLTSRFLRENLTAGTIPDVYLSQPDRPSFAASMFSGAPAIELIRGSTCSDKLAFYELKEPIEPSIFDKLTLEMDDETVVRYVHGSKEISAATPARIVAQISSESFMDYELVSDFFLTFRSYLSPNSLLALLLARLQWAINRLQDDGRIIRIRTFAALRHWILNYFVDDFIPNFDLRARFCETINCMYDNVKAREGGGMSDLKILIDLKRCWYGRCSDYWDFQDHHIAYHTPDYPIVPGGESQLPAGCADNHLRTVRTTSGRESERRPRPPHARNDSSATAKSMPISIESDRSIHATSCSLPPKSPRRLSLSGPHPVPLMPIRTAGSLQDPPASSPATSRRFPFYSHTHKRSGSFSDSARDGRAPLSLLKLDPQRSISSQEALNLGSLIRGELYAPAESYMTMMAPPSPPLLSFASADRRNQVEEQPKPTTSGSGVKTIIGSIRRALNSKNGAQGSLLRSANGSFTQPIRGKTSALPTNIAFGSESYRDKKTAAMIRKPMRIDILCDKSLQEYRRAVAEHSDAAESDSVQDVSDRQREKHCSDHGADYDATSRLTRARSQLTGGSKSIVIVDDTGLNPVMSGALTLDQPPGFLDGENSFTTPRASSFRPLSDRSTLAEDVYSLPIYYDETDSRSFRHDSHLLRPPRLFASQRSSSVGRGSSSWKRTSPSLRLRKYASFQSGISKQRLAMGLESDNISTDRTSQGGFDRPAGPTLRRRPGGDLRQMRNGLGNSLRSGPASFVSDFTYRSSAGDSTVPSMAAQSRPQTHLIPPNPQFSLLQTHSSQNLRRSFEEAIAKFAQIPDDDDGGVESALMKLEGKWKGTTADAVSGPSDAHQAPRTQSNLREQQLFYRTSGSRNTSLGSEGRSNRHQTLFGDSSTYSHMRGRAAPRRPYSESIAESEDSYSSIPLLERGLSDESMKKPALSRTSSRQATPHVQPSDTSSKYTYDTESSHPSFDIVKETESMRRIPQGSTLPAPESSGHRLSGLSEYSTDFIDSREAIEQRLSLYTDSMSRSSLGIPRHPLAHPPSPPMTIQNPRSVTSCASPLNPSLFQAPPLTPDPSPSRTMGQANTRAIDMQYVSGDILSLSEGGGQQQAQKATETAHVPFVLSCESHTLAQQLTLVEMAALSEIDWRDLVDMRWSNGSLSALGWVQFLTVEERRGIDIVVGRFNLMVKWILSEIVLTQDIHERAQTITKFIHTAAHARRICNYATMLQIAIALSSTDCSRLRKTWDLVPPSDREILRDMEVLIQPVRNFHDLRVEMETANVQGGCIPFVGLYVHDLTYNAQKPAQVSTPGGEPLVNFERYRTTAKIVKNLLRLIDASTKYHFEPVQGIIERCLWIASLSEEQIQTYSKRLQ</sequence>
<feature type="compositionally biased region" description="Basic and acidic residues" evidence="3">
    <location>
        <begin position="823"/>
        <end position="838"/>
    </location>
</feature>
<dbReference type="EMBL" id="ML742393">
    <property type="protein sequence ID" value="KAE8145057.1"/>
    <property type="molecule type" value="Genomic_DNA"/>
</dbReference>
<gene>
    <name evidence="6" type="ORF">BDV25DRAFT_78283</name>
</gene>
<feature type="compositionally biased region" description="Polar residues" evidence="3">
    <location>
        <begin position="19"/>
        <end position="43"/>
    </location>
</feature>
<dbReference type="InterPro" id="IPR001895">
    <property type="entry name" value="RASGEF_cat_dom"/>
</dbReference>
<dbReference type="Proteomes" id="UP000325780">
    <property type="component" value="Unassembled WGS sequence"/>
</dbReference>
<keyword evidence="1 2" id="KW-0344">Guanine-nucleotide releasing factor</keyword>
<evidence type="ECO:0000256" key="2">
    <source>
        <dbReference type="PROSITE-ProRule" id="PRU00168"/>
    </source>
</evidence>
<dbReference type="InterPro" id="IPR000651">
    <property type="entry name" value="Ras-like_Gua-exchang_fac_N"/>
</dbReference>
<feature type="region of interest" description="Disordered" evidence="3">
    <location>
        <begin position="186"/>
        <end position="210"/>
    </location>
</feature>
<dbReference type="InterPro" id="IPR023578">
    <property type="entry name" value="Ras_GEF_dom_sf"/>
</dbReference>
<feature type="compositionally biased region" description="Basic and acidic residues" evidence="3">
    <location>
        <begin position="149"/>
        <end position="163"/>
    </location>
</feature>
<evidence type="ECO:0000313" key="7">
    <source>
        <dbReference type="Proteomes" id="UP000325780"/>
    </source>
</evidence>
<dbReference type="CDD" id="cd06224">
    <property type="entry name" value="REM"/>
    <property type="match status" value="1"/>
</dbReference>
<dbReference type="PANTHER" id="PTHR23113:SF363">
    <property type="entry name" value="PROTEIN SON OF SEVENLESS"/>
    <property type="match status" value="1"/>
</dbReference>
<feature type="region of interest" description="Disordered" evidence="3">
    <location>
        <begin position="1043"/>
        <end position="1063"/>
    </location>
</feature>
<feature type="compositionally biased region" description="Polar residues" evidence="3">
    <location>
        <begin position="1160"/>
        <end position="1171"/>
    </location>
</feature>
<dbReference type="Pfam" id="PF00617">
    <property type="entry name" value="RasGEF"/>
    <property type="match status" value="1"/>
</dbReference>
<accession>A0A5N6TFH4</accession>
<feature type="compositionally biased region" description="Polar residues" evidence="3">
    <location>
        <begin position="1043"/>
        <end position="1056"/>
    </location>
</feature>
<reference evidence="6 7" key="1">
    <citation type="submission" date="2019-04" db="EMBL/GenBank/DDBJ databases">
        <title>Friends and foes A comparative genomics study of 23 Aspergillus species from section Flavi.</title>
        <authorList>
            <consortium name="DOE Joint Genome Institute"/>
            <person name="Kjaerbolling I."/>
            <person name="Vesth T."/>
            <person name="Frisvad J.C."/>
            <person name="Nybo J.L."/>
            <person name="Theobald S."/>
            <person name="Kildgaard S."/>
            <person name="Isbrandt T."/>
            <person name="Kuo A."/>
            <person name="Sato A."/>
            <person name="Lyhne E.K."/>
            <person name="Kogle M.E."/>
            <person name="Wiebenga A."/>
            <person name="Kun R.S."/>
            <person name="Lubbers R.J."/>
            <person name="Makela M.R."/>
            <person name="Barry K."/>
            <person name="Chovatia M."/>
            <person name="Clum A."/>
            <person name="Daum C."/>
            <person name="Haridas S."/>
            <person name="He G."/>
            <person name="LaButti K."/>
            <person name="Lipzen A."/>
            <person name="Mondo S."/>
            <person name="Riley R."/>
            <person name="Salamov A."/>
            <person name="Simmons B.A."/>
            <person name="Magnuson J.K."/>
            <person name="Henrissat B."/>
            <person name="Mortensen U.H."/>
            <person name="Larsen T.O."/>
            <person name="Devries R.P."/>
            <person name="Grigoriev I.V."/>
            <person name="Machida M."/>
            <person name="Baker S.E."/>
            <person name="Andersen M.R."/>
        </authorList>
    </citation>
    <scope>NUCLEOTIDE SEQUENCE [LARGE SCALE GENOMIC DNA]</scope>
    <source>
        <strain evidence="6 7">IBT 18842</strain>
    </source>
</reference>
<evidence type="ECO:0000259" key="5">
    <source>
        <dbReference type="PROSITE" id="PS50212"/>
    </source>
</evidence>
<feature type="domain" description="N-terminal Ras-GEF" evidence="5">
    <location>
        <begin position="376"/>
        <end position="504"/>
    </location>
</feature>
<evidence type="ECO:0000256" key="3">
    <source>
        <dbReference type="SAM" id="MobiDB-lite"/>
    </source>
</evidence>
<dbReference type="GO" id="GO:0005085">
    <property type="term" value="F:guanyl-nucleotide exchange factor activity"/>
    <property type="evidence" value="ECO:0007669"/>
    <property type="project" value="UniProtKB-KW"/>
</dbReference>
<dbReference type="GO" id="GO:0007265">
    <property type="term" value="P:Ras protein signal transduction"/>
    <property type="evidence" value="ECO:0007669"/>
    <property type="project" value="TreeGrafter"/>
</dbReference>
<dbReference type="Pfam" id="PF00618">
    <property type="entry name" value="RasGEF_N"/>
    <property type="match status" value="1"/>
</dbReference>
<dbReference type="SMART" id="SM00147">
    <property type="entry name" value="RasGEF"/>
    <property type="match status" value="1"/>
</dbReference>
<feature type="compositionally biased region" description="Polar residues" evidence="3">
    <location>
        <begin position="1215"/>
        <end position="1244"/>
    </location>
</feature>
<dbReference type="Gene3D" id="1.20.870.10">
    <property type="entry name" value="Son of sevenless (SoS) protein Chain: S domain 1"/>
    <property type="match status" value="1"/>
</dbReference>
<dbReference type="SMART" id="SM00229">
    <property type="entry name" value="RasGEFN"/>
    <property type="match status" value="1"/>
</dbReference>
<feature type="compositionally biased region" description="Polar residues" evidence="3">
    <location>
        <begin position="1128"/>
        <end position="1152"/>
    </location>
</feature>
<proteinExistence type="predicted"/>
<keyword evidence="7" id="KW-1185">Reference proteome</keyword>
<dbReference type="InterPro" id="IPR036964">
    <property type="entry name" value="RASGEF_cat_dom_sf"/>
</dbReference>
<dbReference type="SUPFAM" id="SSF48366">
    <property type="entry name" value="Ras GEF"/>
    <property type="match status" value="1"/>
</dbReference>
<evidence type="ECO:0008006" key="8">
    <source>
        <dbReference type="Google" id="ProtNLM"/>
    </source>
</evidence>
<feature type="region of interest" description="Disordered" evidence="3">
    <location>
        <begin position="985"/>
        <end position="1025"/>
    </location>
</feature>
<dbReference type="Gene3D" id="1.10.840.10">
    <property type="entry name" value="Ras guanine-nucleotide exchange factors catalytic domain"/>
    <property type="match status" value="1"/>
</dbReference>
<protein>
    <recommendedName>
        <fullName evidence="8">Guanine nucleotide exchange factor</fullName>
    </recommendedName>
</protein>
<feature type="region of interest" description="Disordered" evidence="3">
    <location>
        <begin position="141"/>
        <end position="174"/>
    </location>
</feature>
<feature type="domain" description="Ras-GEF" evidence="4">
    <location>
        <begin position="1402"/>
        <end position="1645"/>
    </location>
</feature>
<name>A0A5N6TFH4_ASPAV</name>
<feature type="region of interest" description="Disordered" evidence="3">
    <location>
        <begin position="810"/>
        <end position="839"/>
    </location>
</feature>
<evidence type="ECO:0000259" key="4">
    <source>
        <dbReference type="PROSITE" id="PS50009"/>
    </source>
</evidence>